<organism evidence="1">
    <name type="scientific">Enterococcus faecalis</name>
    <name type="common">Streptococcus faecalis</name>
    <dbReference type="NCBI Taxonomy" id="1351"/>
    <lineage>
        <taxon>Bacteria</taxon>
        <taxon>Bacillati</taxon>
        <taxon>Bacillota</taxon>
        <taxon>Bacilli</taxon>
        <taxon>Lactobacillales</taxon>
        <taxon>Enterococcaceae</taxon>
        <taxon>Enterococcus</taxon>
    </lineage>
</organism>
<proteinExistence type="predicted"/>
<gene>
    <name evidence="1" type="ORF">JG559_06295</name>
</gene>
<dbReference type="SUPFAM" id="SSF53218">
    <property type="entry name" value="Molybdenum cofactor biosynthesis proteins"/>
    <property type="match status" value="1"/>
</dbReference>
<dbReference type="AlphaFoldDB" id="A0A974S7D1"/>
<reference evidence="1" key="1">
    <citation type="submission" date="2021-01" db="EMBL/GenBank/DDBJ databases">
        <title>Enterococcus.</title>
        <authorList>
            <person name="Du X."/>
            <person name="Wang N."/>
        </authorList>
    </citation>
    <scope>NUCLEOTIDE SEQUENCE [LARGE SCALE GENOMIC DNA]</scope>
    <source>
        <strain evidence="1">T90-2</strain>
    </source>
</reference>
<name>A0A974S7D1_ENTFL</name>
<accession>A0A974S7D1</accession>
<dbReference type="InterPro" id="IPR036425">
    <property type="entry name" value="MoaB/Mog-like_dom_sf"/>
</dbReference>
<evidence type="ECO:0000313" key="1">
    <source>
        <dbReference type="EMBL" id="QQV79690.1"/>
    </source>
</evidence>
<sequence length="53" mass="5913">MDVYYQTVVGDNGGRLETLLTEAEQRSDLIVLCGGLGTYRRRFNQASCRTTSP</sequence>
<dbReference type="Gene3D" id="3.40.980.10">
    <property type="entry name" value="MoaB/Mog-like domain"/>
    <property type="match status" value="1"/>
</dbReference>
<protein>
    <submittedName>
        <fullName evidence="1">Uncharacterized protein</fullName>
    </submittedName>
</protein>
<dbReference type="EMBL" id="CP068242">
    <property type="protein sequence ID" value="QQV79690.1"/>
    <property type="molecule type" value="Genomic_DNA"/>
</dbReference>